<keyword evidence="4 6" id="KW-1133">Transmembrane helix</keyword>
<proteinExistence type="predicted"/>
<dbReference type="Proteomes" id="UP000318288">
    <property type="component" value="Unassembled WGS sequence"/>
</dbReference>
<dbReference type="InterPro" id="IPR051791">
    <property type="entry name" value="Pra-immunoreactive"/>
</dbReference>
<feature type="transmembrane region" description="Helical" evidence="6">
    <location>
        <begin position="45"/>
        <end position="64"/>
    </location>
</feature>
<feature type="domain" description="RDD" evidence="7">
    <location>
        <begin position="31"/>
        <end position="146"/>
    </location>
</feature>
<accession>A0A5C6FGT2</accession>
<reference evidence="8 9" key="1">
    <citation type="submission" date="2019-02" db="EMBL/GenBank/DDBJ databases">
        <title>Deep-cultivation of Planctomycetes and their phenomic and genomic characterization uncovers novel biology.</title>
        <authorList>
            <person name="Wiegand S."/>
            <person name="Jogler M."/>
            <person name="Boedeker C."/>
            <person name="Pinto D."/>
            <person name="Vollmers J."/>
            <person name="Rivas-Marin E."/>
            <person name="Kohn T."/>
            <person name="Peeters S.H."/>
            <person name="Heuer A."/>
            <person name="Rast P."/>
            <person name="Oberbeckmann S."/>
            <person name="Bunk B."/>
            <person name="Jeske O."/>
            <person name="Meyerdierks A."/>
            <person name="Storesund J.E."/>
            <person name="Kallscheuer N."/>
            <person name="Luecker S."/>
            <person name="Lage O.M."/>
            <person name="Pohl T."/>
            <person name="Merkel B.J."/>
            <person name="Hornburger P."/>
            <person name="Mueller R.-W."/>
            <person name="Bruemmer F."/>
            <person name="Labrenz M."/>
            <person name="Spormann A.M."/>
            <person name="Op Den Camp H."/>
            <person name="Overmann J."/>
            <person name="Amann R."/>
            <person name="Jetten M.S.M."/>
            <person name="Mascher T."/>
            <person name="Medema M.H."/>
            <person name="Devos D.P."/>
            <person name="Kaster A.-K."/>
            <person name="Ovreas L."/>
            <person name="Rohde M."/>
            <person name="Galperin M.Y."/>
            <person name="Jogler C."/>
        </authorList>
    </citation>
    <scope>NUCLEOTIDE SEQUENCE [LARGE SCALE GENOMIC DNA]</scope>
    <source>
        <strain evidence="8 9">Poly51</strain>
    </source>
</reference>
<keyword evidence="5 6" id="KW-0472">Membrane</keyword>
<sequence length="169" mass="17753">MSENPYASPNVTSDAAFNLDGQLNVDNVPVASQNKRLVNFFLDNIATQVISLAGGFLLGMVMVASSGGGNLSQSQATGMQFMGMFIGILLTLAYFAGMELACGATIGKLITGTRVVNATGGKAGIGQILGRSLARLIPFEPFSFLFGDKTTGWHDSLSGTRVVDIRKAR</sequence>
<comment type="subcellular location">
    <subcellularLocation>
        <location evidence="1">Cell membrane</location>
        <topology evidence="1">Multi-pass membrane protein</topology>
    </subcellularLocation>
</comment>
<keyword evidence="3 6" id="KW-0812">Transmembrane</keyword>
<dbReference type="GO" id="GO:0005886">
    <property type="term" value="C:plasma membrane"/>
    <property type="evidence" value="ECO:0007669"/>
    <property type="project" value="UniProtKB-SubCell"/>
</dbReference>
<protein>
    <submittedName>
        <fullName evidence="8">RDD family protein</fullName>
    </submittedName>
</protein>
<dbReference type="AlphaFoldDB" id="A0A5C6FGT2"/>
<keyword evidence="2" id="KW-1003">Cell membrane</keyword>
<evidence type="ECO:0000256" key="1">
    <source>
        <dbReference type="ARBA" id="ARBA00004651"/>
    </source>
</evidence>
<organism evidence="8 9">
    <name type="scientific">Rubripirellula tenax</name>
    <dbReference type="NCBI Taxonomy" id="2528015"/>
    <lineage>
        <taxon>Bacteria</taxon>
        <taxon>Pseudomonadati</taxon>
        <taxon>Planctomycetota</taxon>
        <taxon>Planctomycetia</taxon>
        <taxon>Pirellulales</taxon>
        <taxon>Pirellulaceae</taxon>
        <taxon>Rubripirellula</taxon>
    </lineage>
</organism>
<evidence type="ECO:0000313" key="8">
    <source>
        <dbReference type="EMBL" id="TWU59296.1"/>
    </source>
</evidence>
<evidence type="ECO:0000256" key="6">
    <source>
        <dbReference type="SAM" id="Phobius"/>
    </source>
</evidence>
<evidence type="ECO:0000256" key="5">
    <source>
        <dbReference type="ARBA" id="ARBA00023136"/>
    </source>
</evidence>
<name>A0A5C6FGT2_9BACT</name>
<comment type="caution">
    <text evidence="8">The sequence shown here is derived from an EMBL/GenBank/DDBJ whole genome shotgun (WGS) entry which is preliminary data.</text>
</comment>
<evidence type="ECO:0000259" key="7">
    <source>
        <dbReference type="Pfam" id="PF06271"/>
    </source>
</evidence>
<dbReference type="Pfam" id="PF06271">
    <property type="entry name" value="RDD"/>
    <property type="match status" value="1"/>
</dbReference>
<dbReference type="InterPro" id="IPR010432">
    <property type="entry name" value="RDD"/>
</dbReference>
<gene>
    <name evidence="8" type="ORF">Poly51_20840</name>
</gene>
<evidence type="ECO:0000313" key="9">
    <source>
        <dbReference type="Proteomes" id="UP000318288"/>
    </source>
</evidence>
<feature type="transmembrane region" description="Helical" evidence="6">
    <location>
        <begin position="76"/>
        <end position="96"/>
    </location>
</feature>
<evidence type="ECO:0000256" key="2">
    <source>
        <dbReference type="ARBA" id="ARBA00022475"/>
    </source>
</evidence>
<dbReference type="PANTHER" id="PTHR36115:SF4">
    <property type="entry name" value="MEMBRANE PROTEIN"/>
    <property type="match status" value="1"/>
</dbReference>
<dbReference type="RefSeq" id="WP_186775446.1">
    <property type="nucleotide sequence ID" value="NZ_SJPW01000002.1"/>
</dbReference>
<dbReference type="PANTHER" id="PTHR36115">
    <property type="entry name" value="PROLINE-RICH ANTIGEN HOMOLOG-RELATED"/>
    <property type="match status" value="1"/>
</dbReference>
<keyword evidence="9" id="KW-1185">Reference proteome</keyword>
<evidence type="ECO:0000256" key="4">
    <source>
        <dbReference type="ARBA" id="ARBA00022989"/>
    </source>
</evidence>
<evidence type="ECO:0000256" key="3">
    <source>
        <dbReference type="ARBA" id="ARBA00022692"/>
    </source>
</evidence>
<dbReference type="EMBL" id="SJPW01000002">
    <property type="protein sequence ID" value="TWU59296.1"/>
    <property type="molecule type" value="Genomic_DNA"/>
</dbReference>